<evidence type="ECO:0000313" key="3">
    <source>
        <dbReference type="EMBL" id="BAS26244.1"/>
    </source>
</evidence>
<proteinExistence type="inferred from homology"/>
<reference evidence="4" key="1">
    <citation type="submission" date="2015-07" db="EMBL/GenBank/DDBJ databases">
        <title>Complete genome sequence and phylogenetic analysis of Limnochorda pilosa.</title>
        <authorList>
            <person name="Watanabe M."/>
            <person name="Kojima H."/>
            <person name="Fukui M."/>
        </authorList>
    </citation>
    <scope>NUCLEOTIDE SEQUENCE [LARGE SCALE GENOMIC DNA]</scope>
    <source>
        <strain evidence="4">HC45</strain>
    </source>
</reference>
<keyword evidence="2" id="KW-0732">Signal</keyword>
<evidence type="ECO:0008006" key="5">
    <source>
        <dbReference type="Google" id="ProtNLM"/>
    </source>
</evidence>
<feature type="signal peptide" evidence="2">
    <location>
        <begin position="1"/>
        <end position="25"/>
    </location>
</feature>
<dbReference type="KEGG" id="lpil:LIP_0387"/>
<reference evidence="4" key="2">
    <citation type="journal article" date="2016" name="Int. J. Syst. Evol. Microbiol.">
        <title>Complete genome sequence and cell structure of Limnochorda pilosa, a Gram-negative spore-former within the phylum Firmicutes.</title>
        <authorList>
            <person name="Watanabe M."/>
            <person name="Kojima H."/>
            <person name="Fukui M."/>
        </authorList>
    </citation>
    <scope>NUCLEOTIDE SEQUENCE [LARGE SCALE GENOMIC DNA]</scope>
    <source>
        <strain evidence="4">HC45</strain>
    </source>
</reference>
<dbReference type="Gene3D" id="3.40.190.10">
    <property type="entry name" value="Periplasmic binding protein-like II"/>
    <property type="match status" value="1"/>
</dbReference>
<sequence>MLSRHTRLTLCVLVLLVLVASSAGAASYPSKPVQLIVAFSPGGSSDVLARVVAQYFERLTGTPMVVMNKPGAGGEIGFTSLALSKPDGYTVGLINIPNLMTFPLMRAETTKYDLDDLTYIANVVTDPSVLVVRAQSPFQTFEDFVAYAGANPGAITISHDAVGGDDFLFIRKIEHATGIDLTEVQFAGDAPARAALLGGHIAANAINLSEAVPMVRDGRVRVLGLAAPRRAAEIPDTPTFREMGFDIVNSSSRGIGAPAGLPEDVADLLAETLVEIARDPGFVAKLAEMKMPLDVIARDEYEKFVLEQNEIMHELWEENPWM</sequence>
<dbReference type="Pfam" id="PF03401">
    <property type="entry name" value="TctC"/>
    <property type="match status" value="1"/>
</dbReference>
<evidence type="ECO:0000256" key="2">
    <source>
        <dbReference type="SAM" id="SignalP"/>
    </source>
</evidence>
<name>A0A0K2SHF4_LIMPI</name>
<dbReference type="PIRSF" id="PIRSF017082">
    <property type="entry name" value="YflP"/>
    <property type="match status" value="1"/>
</dbReference>
<dbReference type="Proteomes" id="UP000065807">
    <property type="component" value="Chromosome"/>
</dbReference>
<dbReference type="InterPro" id="IPR005064">
    <property type="entry name" value="BUG"/>
</dbReference>
<dbReference type="CDD" id="cd07012">
    <property type="entry name" value="PBP2_Bug_TTT"/>
    <property type="match status" value="1"/>
</dbReference>
<dbReference type="PANTHER" id="PTHR42928">
    <property type="entry name" value="TRICARBOXYLATE-BINDING PROTEIN"/>
    <property type="match status" value="1"/>
</dbReference>
<feature type="chain" id="PRO_5005486933" description="Tripartite tricarboxylate transporter substrate binding protein" evidence="2">
    <location>
        <begin position="26"/>
        <end position="322"/>
    </location>
</feature>
<evidence type="ECO:0000256" key="1">
    <source>
        <dbReference type="ARBA" id="ARBA00006987"/>
    </source>
</evidence>
<organism evidence="3 4">
    <name type="scientific">Limnochorda pilosa</name>
    <dbReference type="NCBI Taxonomy" id="1555112"/>
    <lineage>
        <taxon>Bacteria</taxon>
        <taxon>Bacillati</taxon>
        <taxon>Bacillota</taxon>
        <taxon>Limnochordia</taxon>
        <taxon>Limnochordales</taxon>
        <taxon>Limnochordaceae</taxon>
        <taxon>Limnochorda</taxon>
    </lineage>
</organism>
<evidence type="ECO:0000313" key="4">
    <source>
        <dbReference type="Proteomes" id="UP000065807"/>
    </source>
</evidence>
<dbReference type="InterPro" id="IPR042100">
    <property type="entry name" value="Bug_dom1"/>
</dbReference>
<dbReference type="AlphaFoldDB" id="A0A0K2SHF4"/>
<keyword evidence="4" id="KW-1185">Reference proteome</keyword>
<dbReference type="SUPFAM" id="SSF53850">
    <property type="entry name" value="Periplasmic binding protein-like II"/>
    <property type="match status" value="1"/>
</dbReference>
<dbReference type="Gene3D" id="3.40.190.150">
    <property type="entry name" value="Bordetella uptake gene, domain 1"/>
    <property type="match status" value="1"/>
</dbReference>
<dbReference type="PANTHER" id="PTHR42928:SF5">
    <property type="entry name" value="BLR1237 PROTEIN"/>
    <property type="match status" value="1"/>
</dbReference>
<gene>
    <name evidence="3" type="ORF">LIP_0387</name>
</gene>
<dbReference type="EMBL" id="AP014924">
    <property type="protein sequence ID" value="BAS26244.1"/>
    <property type="molecule type" value="Genomic_DNA"/>
</dbReference>
<comment type="similarity">
    <text evidence="1">Belongs to the UPF0065 (bug) family.</text>
</comment>
<accession>A0A0K2SHF4</accession>
<dbReference type="STRING" id="1555112.LIP_0387"/>
<protein>
    <recommendedName>
        <fullName evidence="5">Tripartite tricarboxylate transporter substrate binding protein</fullName>
    </recommendedName>
</protein>